<evidence type="ECO:0000313" key="4">
    <source>
        <dbReference type="EMBL" id="NXD32203.1"/>
    </source>
</evidence>
<keyword evidence="5" id="KW-1185">Reference proteome</keyword>
<gene>
    <name evidence="4" type="primary">Hsp104_1</name>
    <name evidence="4" type="ORF">ELAFOR_R15086</name>
</gene>
<organism evidence="4 5">
    <name type="scientific">Elachura formosa</name>
    <name type="common">spotted wren-babbler</name>
    <dbReference type="NCBI Taxonomy" id="1463973"/>
    <lineage>
        <taxon>Eukaryota</taxon>
        <taxon>Metazoa</taxon>
        <taxon>Chordata</taxon>
        <taxon>Craniata</taxon>
        <taxon>Vertebrata</taxon>
        <taxon>Euteleostomi</taxon>
        <taxon>Archelosauria</taxon>
        <taxon>Archosauria</taxon>
        <taxon>Dinosauria</taxon>
        <taxon>Saurischia</taxon>
        <taxon>Theropoda</taxon>
        <taxon>Coelurosauria</taxon>
        <taxon>Aves</taxon>
        <taxon>Neognathae</taxon>
        <taxon>Neoaves</taxon>
        <taxon>Telluraves</taxon>
        <taxon>Australaves</taxon>
        <taxon>Passeriformes</taxon>
        <taxon>Elachuridae</taxon>
        <taxon>Elachura</taxon>
    </lineage>
</organism>
<keyword evidence="2" id="KW-0067">ATP-binding</keyword>
<dbReference type="GO" id="GO:0043335">
    <property type="term" value="P:protein unfolding"/>
    <property type="evidence" value="ECO:0007669"/>
    <property type="project" value="TreeGrafter"/>
</dbReference>
<dbReference type="InterPro" id="IPR003959">
    <property type="entry name" value="ATPase_AAA_core"/>
</dbReference>
<dbReference type="GO" id="GO:0005829">
    <property type="term" value="C:cytosol"/>
    <property type="evidence" value="ECO:0007669"/>
    <property type="project" value="TreeGrafter"/>
</dbReference>
<protein>
    <submittedName>
        <fullName evidence="4">HS104 protein</fullName>
    </submittedName>
</protein>
<dbReference type="PANTHER" id="PTHR11638:SF18">
    <property type="entry name" value="HEAT SHOCK PROTEIN 104"/>
    <property type="match status" value="1"/>
</dbReference>
<dbReference type="PANTHER" id="PTHR11638">
    <property type="entry name" value="ATP-DEPENDENT CLP PROTEASE"/>
    <property type="match status" value="1"/>
</dbReference>
<dbReference type="Proteomes" id="UP000623542">
    <property type="component" value="Unassembled WGS sequence"/>
</dbReference>
<dbReference type="GO" id="GO:0070370">
    <property type="term" value="P:cellular heat acclimation"/>
    <property type="evidence" value="ECO:0007669"/>
    <property type="project" value="TreeGrafter"/>
</dbReference>
<dbReference type="InterPro" id="IPR027417">
    <property type="entry name" value="P-loop_NTPase"/>
</dbReference>
<dbReference type="AlphaFoldDB" id="A0A851UY54"/>
<dbReference type="InterPro" id="IPR050130">
    <property type="entry name" value="ClpA_ClpB"/>
</dbReference>
<feature type="domain" description="ATPase AAA-type core" evidence="3">
    <location>
        <begin position="35"/>
        <end position="80"/>
    </location>
</feature>
<evidence type="ECO:0000256" key="1">
    <source>
        <dbReference type="ARBA" id="ARBA00022741"/>
    </source>
</evidence>
<dbReference type="GO" id="GO:0005524">
    <property type="term" value="F:ATP binding"/>
    <property type="evidence" value="ECO:0007669"/>
    <property type="project" value="UniProtKB-KW"/>
</dbReference>
<accession>A0A851UY54</accession>
<sequence>LEKLIARKVIGQPEAVKAVANAIRLNRSGLSNQNRPIASFLLVGPSGTGKTLLAKTVAGVMFNDESAMIRIDASEYSEKH</sequence>
<dbReference type="SUPFAM" id="SSF52540">
    <property type="entry name" value="P-loop containing nucleoside triphosphate hydrolases"/>
    <property type="match status" value="1"/>
</dbReference>
<dbReference type="Gene3D" id="3.40.50.300">
    <property type="entry name" value="P-loop containing nucleotide triphosphate hydrolases"/>
    <property type="match status" value="1"/>
</dbReference>
<feature type="non-terminal residue" evidence="4">
    <location>
        <position position="1"/>
    </location>
</feature>
<reference evidence="4" key="1">
    <citation type="submission" date="2019-09" db="EMBL/GenBank/DDBJ databases">
        <title>Bird 10,000 Genomes (B10K) Project - Family phase.</title>
        <authorList>
            <person name="Zhang G."/>
        </authorList>
    </citation>
    <scope>NUCLEOTIDE SEQUENCE</scope>
    <source>
        <strain evidence="4">B10K-IZCAS-20218</strain>
        <tissue evidence="4">Blood</tissue>
    </source>
</reference>
<name>A0A851UY54_9PASS</name>
<dbReference type="GO" id="GO:0051087">
    <property type="term" value="F:protein-folding chaperone binding"/>
    <property type="evidence" value="ECO:0007669"/>
    <property type="project" value="TreeGrafter"/>
</dbReference>
<dbReference type="OrthoDB" id="47330at2759"/>
<dbReference type="GO" id="GO:0051082">
    <property type="term" value="F:unfolded protein binding"/>
    <property type="evidence" value="ECO:0007669"/>
    <property type="project" value="TreeGrafter"/>
</dbReference>
<keyword evidence="1" id="KW-0547">Nucleotide-binding</keyword>
<evidence type="ECO:0000259" key="3">
    <source>
        <dbReference type="Pfam" id="PF07724"/>
    </source>
</evidence>
<dbReference type="GO" id="GO:0042026">
    <property type="term" value="P:protein refolding"/>
    <property type="evidence" value="ECO:0007669"/>
    <property type="project" value="TreeGrafter"/>
</dbReference>
<feature type="non-terminal residue" evidence="4">
    <location>
        <position position="80"/>
    </location>
</feature>
<proteinExistence type="predicted"/>
<dbReference type="Pfam" id="PF07724">
    <property type="entry name" value="AAA_2"/>
    <property type="match status" value="1"/>
</dbReference>
<dbReference type="GO" id="GO:0016887">
    <property type="term" value="F:ATP hydrolysis activity"/>
    <property type="evidence" value="ECO:0007669"/>
    <property type="project" value="InterPro"/>
</dbReference>
<dbReference type="EMBL" id="WBNG01003966">
    <property type="protein sequence ID" value="NXD32203.1"/>
    <property type="molecule type" value="Genomic_DNA"/>
</dbReference>
<evidence type="ECO:0000256" key="2">
    <source>
        <dbReference type="ARBA" id="ARBA00022840"/>
    </source>
</evidence>
<evidence type="ECO:0000313" key="5">
    <source>
        <dbReference type="Proteomes" id="UP000623542"/>
    </source>
</evidence>
<comment type="caution">
    <text evidence="4">The sequence shown here is derived from an EMBL/GenBank/DDBJ whole genome shotgun (WGS) entry which is preliminary data.</text>
</comment>